<gene>
    <name evidence="5" type="ORF">BXP70_20120</name>
</gene>
<organism evidence="5 6">
    <name type="scientific">Hymenobacter crusticola</name>
    <dbReference type="NCBI Taxonomy" id="1770526"/>
    <lineage>
        <taxon>Bacteria</taxon>
        <taxon>Pseudomonadati</taxon>
        <taxon>Bacteroidota</taxon>
        <taxon>Cytophagia</taxon>
        <taxon>Cytophagales</taxon>
        <taxon>Hymenobacteraceae</taxon>
        <taxon>Hymenobacter</taxon>
    </lineage>
</organism>
<dbReference type="PANTHER" id="PTHR31302:SF31">
    <property type="entry name" value="PHOSPHODIESTERASE YAEI"/>
    <property type="match status" value="1"/>
</dbReference>
<keyword evidence="2" id="KW-0378">Hydrolase</keyword>
<dbReference type="InterPro" id="IPR051158">
    <property type="entry name" value="Metallophosphoesterase_sf"/>
</dbReference>
<evidence type="ECO:0000256" key="3">
    <source>
        <dbReference type="SAM" id="Phobius"/>
    </source>
</evidence>
<dbReference type="RefSeq" id="WP_179197764.1">
    <property type="nucleotide sequence ID" value="NZ_MTSE01000013.1"/>
</dbReference>
<protein>
    <recommendedName>
        <fullName evidence="4">Calcineurin-like phosphoesterase domain-containing protein</fullName>
    </recommendedName>
</protein>
<keyword evidence="3" id="KW-0472">Membrane</keyword>
<reference evidence="5 6" key="1">
    <citation type="submission" date="2017-01" db="EMBL/GenBank/DDBJ databases">
        <title>A new Hymenobacter.</title>
        <authorList>
            <person name="Liang Y."/>
            <person name="Feng F."/>
        </authorList>
    </citation>
    <scope>NUCLEOTIDE SEQUENCE [LARGE SCALE GENOMIC DNA]</scope>
    <source>
        <strain evidence="5">MIMBbqt21</strain>
    </source>
</reference>
<keyword evidence="1" id="KW-0479">Metal-binding</keyword>
<keyword evidence="6" id="KW-1185">Reference proteome</keyword>
<dbReference type="GO" id="GO:0046872">
    <property type="term" value="F:metal ion binding"/>
    <property type="evidence" value="ECO:0007669"/>
    <property type="project" value="UniProtKB-KW"/>
</dbReference>
<dbReference type="PANTHER" id="PTHR31302">
    <property type="entry name" value="TRANSMEMBRANE PROTEIN WITH METALLOPHOSPHOESTERASE DOMAIN-RELATED"/>
    <property type="match status" value="1"/>
</dbReference>
<comment type="caution">
    <text evidence="5">The sequence shown here is derived from an EMBL/GenBank/DDBJ whole genome shotgun (WGS) entry which is preliminary data.</text>
</comment>
<dbReference type="Proteomes" id="UP000194873">
    <property type="component" value="Unassembled WGS sequence"/>
</dbReference>
<feature type="domain" description="Calcineurin-like phosphoesterase" evidence="4">
    <location>
        <begin position="48"/>
        <end position="214"/>
    </location>
</feature>
<evidence type="ECO:0000259" key="4">
    <source>
        <dbReference type="Pfam" id="PF00149"/>
    </source>
</evidence>
<keyword evidence="3" id="KW-0812">Transmembrane</keyword>
<evidence type="ECO:0000256" key="2">
    <source>
        <dbReference type="ARBA" id="ARBA00022801"/>
    </source>
</evidence>
<name>A0A243WBG0_9BACT</name>
<dbReference type="GO" id="GO:0016020">
    <property type="term" value="C:membrane"/>
    <property type="evidence" value="ECO:0007669"/>
    <property type="project" value="GOC"/>
</dbReference>
<proteinExistence type="predicted"/>
<dbReference type="GO" id="GO:0008758">
    <property type="term" value="F:UDP-2,3-diacylglucosamine hydrolase activity"/>
    <property type="evidence" value="ECO:0007669"/>
    <property type="project" value="TreeGrafter"/>
</dbReference>
<dbReference type="Pfam" id="PF00149">
    <property type="entry name" value="Metallophos"/>
    <property type="match status" value="1"/>
</dbReference>
<dbReference type="CDD" id="cd07385">
    <property type="entry name" value="MPP_YkuE_C"/>
    <property type="match status" value="1"/>
</dbReference>
<keyword evidence="3" id="KW-1133">Transmembrane helix</keyword>
<evidence type="ECO:0000313" key="6">
    <source>
        <dbReference type="Proteomes" id="UP000194873"/>
    </source>
</evidence>
<evidence type="ECO:0000256" key="1">
    <source>
        <dbReference type="ARBA" id="ARBA00022723"/>
    </source>
</evidence>
<dbReference type="InterPro" id="IPR004843">
    <property type="entry name" value="Calcineurin-like_PHP"/>
</dbReference>
<sequence>MLFNRHFLLRTVAPLAALGIAGTVFFDRFFIKHRPFRLRKNPQPTVALKIAHLSDLHLKSVHFGLRRLCQQLNQWQPDLLVFTGDSLDDPTKLNCLDELLGLLDAAVPKVAILGNWEYKRHVDVPQLRQVYARHNCQLLINESTSFVLQNKRVAVSGTDDLMQGTANYTKTLAGYKPADYHLLLTHCPQYYDVIRTKYTGTPPIDLVLAGHTHGGQITFWGFAPLLPLGTGRYVGGWYAAGPPLYVSRGIGCSTLPIRFGPRAEVALFTVDL</sequence>
<feature type="transmembrane region" description="Helical" evidence="3">
    <location>
        <begin position="12"/>
        <end position="31"/>
    </location>
</feature>
<dbReference type="EMBL" id="MTSE01000013">
    <property type="protein sequence ID" value="OUJ71933.1"/>
    <property type="molecule type" value="Genomic_DNA"/>
</dbReference>
<dbReference type="Gene3D" id="3.60.21.10">
    <property type="match status" value="1"/>
</dbReference>
<accession>A0A243WBG0</accession>
<dbReference type="GO" id="GO:0009245">
    <property type="term" value="P:lipid A biosynthetic process"/>
    <property type="evidence" value="ECO:0007669"/>
    <property type="project" value="TreeGrafter"/>
</dbReference>
<dbReference type="SUPFAM" id="SSF56300">
    <property type="entry name" value="Metallo-dependent phosphatases"/>
    <property type="match status" value="1"/>
</dbReference>
<evidence type="ECO:0000313" key="5">
    <source>
        <dbReference type="EMBL" id="OUJ71933.1"/>
    </source>
</evidence>
<dbReference type="AlphaFoldDB" id="A0A243WBG0"/>
<dbReference type="InterPro" id="IPR029052">
    <property type="entry name" value="Metallo-depent_PP-like"/>
</dbReference>